<gene>
    <name evidence="2" type="ORF">JCM19235_546</name>
</gene>
<keyword evidence="3" id="KW-1185">Reference proteome</keyword>
<protein>
    <submittedName>
        <fullName evidence="2">T1SS secreted agglutinin RTX</fullName>
    </submittedName>
</protein>
<reference evidence="2 3" key="2">
    <citation type="submission" date="2014-09" db="EMBL/GenBank/DDBJ databases">
        <authorList>
            <consortium name="NBRP consortium"/>
            <person name="Sawabe T."/>
            <person name="Meirelles P."/>
            <person name="Nakanishi M."/>
            <person name="Sayaka M."/>
            <person name="Hattori M."/>
            <person name="Ohkuma M."/>
        </authorList>
    </citation>
    <scope>NUCLEOTIDE SEQUENCE [LARGE SCALE GENOMIC DNA]</scope>
    <source>
        <strain evidence="3">JCM19235</strain>
    </source>
</reference>
<proteinExistence type="predicted"/>
<feature type="domain" description="Cadherin-like" evidence="1">
    <location>
        <begin position="79"/>
        <end position="166"/>
    </location>
</feature>
<dbReference type="Proteomes" id="UP000029228">
    <property type="component" value="Unassembled WGS sequence"/>
</dbReference>
<dbReference type="InterPro" id="IPR041690">
    <property type="entry name" value="Cadherin_5"/>
</dbReference>
<name>A0A090S132_9VIBR</name>
<comment type="caution">
    <text evidence="2">The sequence shown here is derived from an EMBL/GenBank/DDBJ whole genome shotgun (WGS) entry which is preliminary data.</text>
</comment>
<dbReference type="AlphaFoldDB" id="A0A090S132"/>
<evidence type="ECO:0000259" key="1">
    <source>
        <dbReference type="Pfam" id="PF17892"/>
    </source>
</evidence>
<evidence type="ECO:0000313" key="2">
    <source>
        <dbReference type="EMBL" id="GAL21271.1"/>
    </source>
</evidence>
<accession>A0A090S132</accession>
<evidence type="ECO:0000313" key="3">
    <source>
        <dbReference type="Proteomes" id="UP000029228"/>
    </source>
</evidence>
<dbReference type="Pfam" id="PF17892">
    <property type="entry name" value="Cadherin_5"/>
    <property type="match status" value="2"/>
</dbReference>
<dbReference type="STRING" id="990268.JCM19235_546"/>
<sequence length="219" mass="23331">MVIDPEFILAQASDLDGDELTLESISVKSPQNAQLQQQPDGMYHLVTSQDFNGLVELAYEITDGEATAEGSLNVDVIPVNDAPFADGNAFLTTNEDGAFTFDSSDMLDLFGDIDTENLVISRIIMPDGEDAGDLNDNGDGTWTFTPTGDFAGTSGLQVIASDGEFETSLDVPVFVRPVADGAVITTDHDGPLVFSEDSTGHLGLTLTSLMIRKCSATWL</sequence>
<reference evidence="2 3" key="1">
    <citation type="submission" date="2014-09" db="EMBL/GenBank/DDBJ databases">
        <title>Vibrio maritimus JCM 19235. (C45) whole genome shotgun sequence.</title>
        <authorList>
            <person name="Sawabe T."/>
            <person name="Meirelles P."/>
            <person name="Nakanishi M."/>
            <person name="Sayaka M."/>
            <person name="Hattori M."/>
            <person name="Ohkuma M."/>
        </authorList>
    </citation>
    <scope>NUCLEOTIDE SEQUENCE [LARGE SCALE GENOMIC DNA]</scope>
    <source>
        <strain evidence="3">JCM19235</strain>
    </source>
</reference>
<organism evidence="2 3">
    <name type="scientific">Vibrio maritimus</name>
    <dbReference type="NCBI Taxonomy" id="990268"/>
    <lineage>
        <taxon>Bacteria</taxon>
        <taxon>Pseudomonadati</taxon>
        <taxon>Pseudomonadota</taxon>
        <taxon>Gammaproteobacteria</taxon>
        <taxon>Vibrionales</taxon>
        <taxon>Vibrionaceae</taxon>
        <taxon>Vibrio</taxon>
    </lineage>
</organism>
<dbReference type="NCBIfam" id="NF012211">
    <property type="entry name" value="tand_rpt_95"/>
    <property type="match status" value="2"/>
</dbReference>
<feature type="domain" description="Cadherin-like" evidence="1">
    <location>
        <begin position="2"/>
        <end position="76"/>
    </location>
</feature>
<dbReference type="EMBL" id="BBMR01000007">
    <property type="protein sequence ID" value="GAL21271.1"/>
    <property type="molecule type" value="Genomic_DNA"/>
</dbReference>